<dbReference type="InterPro" id="IPR036388">
    <property type="entry name" value="WH-like_DNA-bd_sf"/>
</dbReference>
<feature type="domain" description="Transcription regulator TrmB N-terminal" evidence="1">
    <location>
        <begin position="10"/>
        <end position="76"/>
    </location>
</feature>
<gene>
    <name evidence="2" type="ORF">Metlim_1099</name>
</gene>
<dbReference type="HOGENOM" id="CLU_072493_2_0_2"/>
<dbReference type="InterPro" id="IPR036390">
    <property type="entry name" value="WH_DNA-bd_sf"/>
</dbReference>
<evidence type="ECO:0000313" key="3">
    <source>
        <dbReference type="Proteomes" id="UP000005741"/>
    </source>
</evidence>
<dbReference type="EMBL" id="CM001436">
    <property type="protein sequence ID" value="EHQ35210.1"/>
    <property type="molecule type" value="Genomic_DNA"/>
</dbReference>
<dbReference type="InParanoid" id="H1Z003"/>
<dbReference type="InterPro" id="IPR051797">
    <property type="entry name" value="TrmB-like"/>
</dbReference>
<dbReference type="AlphaFoldDB" id="H1Z003"/>
<dbReference type="OrthoDB" id="30795at2157"/>
<proteinExistence type="predicted"/>
<dbReference type="Proteomes" id="UP000005741">
    <property type="component" value="Chromosome"/>
</dbReference>
<name>H1Z003_9EURY</name>
<dbReference type="Gene3D" id="1.10.10.10">
    <property type="entry name" value="Winged helix-like DNA-binding domain superfamily/Winged helix DNA-binding domain"/>
    <property type="match status" value="1"/>
</dbReference>
<sequence length="256" mass="29373">MIDESLIPELNKLGMSEYEAKTYTVLLALRVASAREVHEITNIPRGRVYETLNALIEKGFVNSSSDNPARYSATDVSRTFDRLKREKLIFLDRLSTRLQNFEKERPEQVLQAYELRTAWSIDKQIRLSFARAKSEMIILCNDLSFLEKFSAEIIRTQKRIPVYPVVSNVETAGKLRVKCYLGDKDINSAFFSPPSEVTEISTIKLVIYTDRHESLLVFERNGILEGVFLSNDIHAVYQSRTILKNIKEIKSSKSSL</sequence>
<keyword evidence="3" id="KW-1185">Reference proteome</keyword>
<protein>
    <submittedName>
        <fullName evidence="2">Transcriptional regulator, TrmB</fullName>
    </submittedName>
</protein>
<dbReference type="SUPFAM" id="SSF46785">
    <property type="entry name" value="Winged helix' DNA-binding domain"/>
    <property type="match status" value="1"/>
</dbReference>
<dbReference type="Pfam" id="PF01978">
    <property type="entry name" value="TrmB"/>
    <property type="match status" value="1"/>
</dbReference>
<dbReference type="InterPro" id="IPR002831">
    <property type="entry name" value="Tscrpt_reg_TrmB_N"/>
</dbReference>
<dbReference type="PANTHER" id="PTHR34293">
    <property type="entry name" value="HTH-TYPE TRANSCRIPTIONAL REGULATOR TRMBL2"/>
    <property type="match status" value="1"/>
</dbReference>
<accession>H1Z003</accession>
<dbReference type="RefSeq" id="WP_004076953.1">
    <property type="nucleotide sequence ID" value="NZ_CM001436.1"/>
</dbReference>
<reference evidence="2 3" key="1">
    <citation type="submission" date="2011-10" db="EMBL/GenBank/DDBJ databases">
        <title>The Improved High-Quality Draft genome of Methanoplanus limicola DSM 2279.</title>
        <authorList>
            <consortium name="US DOE Joint Genome Institute (JGI-PGF)"/>
            <person name="Lucas S."/>
            <person name="Copeland A."/>
            <person name="Lapidus A."/>
            <person name="Glavina del Rio T."/>
            <person name="Dalin E."/>
            <person name="Tice H."/>
            <person name="Bruce D."/>
            <person name="Goodwin L."/>
            <person name="Pitluck S."/>
            <person name="Peters L."/>
            <person name="Mikhailova N."/>
            <person name="Lu M."/>
            <person name="Kyrpides N."/>
            <person name="Mavromatis K."/>
            <person name="Ivanova N."/>
            <person name="Markowitz V."/>
            <person name="Cheng J.-F."/>
            <person name="Hugenholtz P."/>
            <person name="Woyke T."/>
            <person name="Wu D."/>
            <person name="Wirth R."/>
            <person name="Brambilla E.-M."/>
            <person name="Klenk H.-P."/>
            <person name="Eisen J.A."/>
        </authorList>
    </citation>
    <scope>NUCLEOTIDE SEQUENCE [LARGE SCALE GENOMIC DNA]</scope>
    <source>
        <strain evidence="2 3">DSM 2279</strain>
    </source>
</reference>
<evidence type="ECO:0000259" key="1">
    <source>
        <dbReference type="Pfam" id="PF01978"/>
    </source>
</evidence>
<dbReference type="STRING" id="937775.Metlim_1099"/>
<dbReference type="PANTHER" id="PTHR34293:SF1">
    <property type="entry name" value="HTH-TYPE TRANSCRIPTIONAL REGULATOR TRMBL2"/>
    <property type="match status" value="1"/>
</dbReference>
<organism evidence="2 3">
    <name type="scientific">Methanoplanus limicola DSM 2279</name>
    <dbReference type="NCBI Taxonomy" id="937775"/>
    <lineage>
        <taxon>Archaea</taxon>
        <taxon>Methanobacteriati</taxon>
        <taxon>Methanobacteriota</taxon>
        <taxon>Stenosarchaea group</taxon>
        <taxon>Methanomicrobia</taxon>
        <taxon>Methanomicrobiales</taxon>
        <taxon>Methanomicrobiaceae</taxon>
        <taxon>Methanoplanus</taxon>
    </lineage>
</organism>
<evidence type="ECO:0000313" key="2">
    <source>
        <dbReference type="EMBL" id="EHQ35210.1"/>
    </source>
</evidence>